<feature type="domain" description="Endonuclease YhcR N-terminal" evidence="2">
    <location>
        <begin position="54"/>
        <end position="159"/>
    </location>
</feature>
<evidence type="ECO:0000313" key="3">
    <source>
        <dbReference type="EnsemblMetazoa" id="CJA33539b.1"/>
    </source>
</evidence>
<dbReference type="Proteomes" id="UP000005237">
    <property type="component" value="Unassembled WGS sequence"/>
</dbReference>
<accession>A0A8R1EEV7</accession>
<dbReference type="Pfam" id="PF19886">
    <property type="entry name" value="DUF6359"/>
    <property type="match status" value="1"/>
</dbReference>
<evidence type="ECO:0000313" key="4">
    <source>
        <dbReference type="Proteomes" id="UP000005237"/>
    </source>
</evidence>
<reference evidence="3" key="2">
    <citation type="submission" date="2022-06" db="UniProtKB">
        <authorList>
            <consortium name="EnsemblMetazoa"/>
        </authorList>
    </citation>
    <scope>IDENTIFICATION</scope>
    <source>
        <strain evidence="3">DF5081</strain>
    </source>
</reference>
<dbReference type="EnsemblMetazoa" id="CJA33539b.1">
    <property type="protein sequence ID" value="CJA33539b.1"/>
    <property type="gene ID" value="WBGene00209386"/>
</dbReference>
<proteinExistence type="predicted"/>
<reference evidence="4" key="1">
    <citation type="submission" date="2010-08" db="EMBL/GenBank/DDBJ databases">
        <authorList>
            <consortium name="Caenorhabditis japonica Sequencing Consortium"/>
            <person name="Wilson R.K."/>
        </authorList>
    </citation>
    <scope>NUCLEOTIDE SEQUENCE [LARGE SCALE GENOMIC DNA]</scope>
    <source>
        <strain evidence="4">DF5081</strain>
    </source>
</reference>
<name>A0A8R1EEV7_CAEJA</name>
<feature type="transmembrane region" description="Helical" evidence="1">
    <location>
        <begin position="20"/>
        <end position="40"/>
    </location>
</feature>
<keyword evidence="1" id="KW-0812">Transmembrane</keyword>
<keyword evidence="1" id="KW-0472">Membrane</keyword>
<organism evidence="3 4">
    <name type="scientific">Caenorhabditis japonica</name>
    <dbReference type="NCBI Taxonomy" id="281687"/>
    <lineage>
        <taxon>Eukaryota</taxon>
        <taxon>Metazoa</taxon>
        <taxon>Ecdysozoa</taxon>
        <taxon>Nematoda</taxon>
        <taxon>Chromadorea</taxon>
        <taxon>Rhabditida</taxon>
        <taxon>Rhabditina</taxon>
        <taxon>Rhabditomorpha</taxon>
        <taxon>Rhabditoidea</taxon>
        <taxon>Rhabditidae</taxon>
        <taxon>Peloderinae</taxon>
        <taxon>Caenorhabditis</taxon>
    </lineage>
</organism>
<protein>
    <recommendedName>
        <fullName evidence="2">Endonuclease YhcR N-terminal domain-containing protein</fullName>
    </recommendedName>
</protein>
<evidence type="ECO:0000259" key="2">
    <source>
        <dbReference type="Pfam" id="PF19886"/>
    </source>
</evidence>
<evidence type="ECO:0000256" key="1">
    <source>
        <dbReference type="SAM" id="Phobius"/>
    </source>
</evidence>
<sequence length="204" mass="21152">MVDNPLSGNYEEEKASMKKAIWQHWTGAFLVFIMMATALLGPGSLSPVQAAAPLTVSQAIAAQSGGGTATVEGYIVGHATGSLTAKFTSPYANDFNFLIADSATEKTNAKLLDVQIPASYRSQYGLATNPNLVGQKVIVTGTLGAYNSYAGVKNPTSIALSSGTTNPDPDPGTTLPDGTGKKVLFDNSHAQTAGAADWALPWIS</sequence>
<dbReference type="InterPro" id="IPR045939">
    <property type="entry name" value="YhcR_N"/>
</dbReference>
<keyword evidence="4" id="KW-1185">Reference proteome</keyword>
<dbReference type="AlphaFoldDB" id="A0A8R1EEV7"/>
<keyword evidence="1" id="KW-1133">Transmembrane helix</keyword>